<dbReference type="CDD" id="cd07377">
    <property type="entry name" value="WHTH_GntR"/>
    <property type="match status" value="1"/>
</dbReference>
<organism evidence="5 6">
    <name type="scientific">Dinoroseobacter shibae (strain DSM 16493 / NCIMB 14021 / DFL 12)</name>
    <dbReference type="NCBI Taxonomy" id="398580"/>
    <lineage>
        <taxon>Bacteria</taxon>
        <taxon>Pseudomonadati</taxon>
        <taxon>Pseudomonadota</taxon>
        <taxon>Alphaproteobacteria</taxon>
        <taxon>Rhodobacterales</taxon>
        <taxon>Roseobacteraceae</taxon>
        <taxon>Dinoroseobacter</taxon>
    </lineage>
</organism>
<dbReference type="RefSeq" id="WP_012187462.1">
    <property type="nucleotide sequence ID" value="NC_009959.1"/>
</dbReference>
<dbReference type="PRINTS" id="PR00035">
    <property type="entry name" value="HTHGNTR"/>
</dbReference>
<dbReference type="SMART" id="SM00345">
    <property type="entry name" value="HTH_GNTR"/>
    <property type="match status" value="1"/>
</dbReference>
<dbReference type="eggNOG" id="COG2186">
    <property type="taxonomic scope" value="Bacteria"/>
</dbReference>
<dbReference type="InterPro" id="IPR008920">
    <property type="entry name" value="TF_FadR/GntR_C"/>
</dbReference>
<protein>
    <submittedName>
        <fullName evidence="5">Transcriptional regulator, GntR family</fullName>
    </submittedName>
</protein>
<dbReference type="Proteomes" id="UP000006833">
    <property type="component" value="Plasmid pDSHI05"/>
</dbReference>
<dbReference type="Gene3D" id="1.10.10.10">
    <property type="entry name" value="Winged helix-like DNA-binding domain superfamily/Winged helix DNA-binding domain"/>
    <property type="match status" value="1"/>
</dbReference>
<keyword evidence="5" id="KW-0614">Plasmid</keyword>
<evidence type="ECO:0000313" key="6">
    <source>
        <dbReference type="Proteomes" id="UP000006833"/>
    </source>
</evidence>
<gene>
    <name evidence="5" type="ordered locus">Dshi_4185</name>
</gene>
<dbReference type="GO" id="GO:0003677">
    <property type="term" value="F:DNA binding"/>
    <property type="evidence" value="ECO:0007669"/>
    <property type="project" value="UniProtKB-KW"/>
</dbReference>
<dbReference type="InterPro" id="IPR000524">
    <property type="entry name" value="Tscrpt_reg_HTH_GntR"/>
</dbReference>
<dbReference type="EMBL" id="CP000835">
    <property type="protein sequence ID" value="ABV95895.1"/>
    <property type="molecule type" value="Genomic_DNA"/>
</dbReference>
<accession>A8LUH8</accession>
<dbReference type="Pfam" id="PF00392">
    <property type="entry name" value="GntR"/>
    <property type="match status" value="1"/>
</dbReference>
<keyword evidence="6" id="KW-1185">Reference proteome</keyword>
<evidence type="ECO:0000259" key="4">
    <source>
        <dbReference type="PROSITE" id="PS50949"/>
    </source>
</evidence>
<dbReference type="PROSITE" id="PS50949">
    <property type="entry name" value="HTH_GNTR"/>
    <property type="match status" value="1"/>
</dbReference>
<dbReference type="HOGENOM" id="CLU_017584_9_5_5"/>
<geneLocation type="plasmid" evidence="5 6">
    <name>pDSHI05</name>
</geneLocation>
<dbReference type="OrthoDB" id="284307at2"/>
<reference evidence="6" key="1">
    <citation type="journal article" date="2010" name="ISME J.">
        <title>The complete genome sequence of the algal symbiont Dinoroseobacter shibae: a hitchhiker's guide to life in the sea.</title>
        <authorList>
            <person name="Wagner-Dobler I."/>
            <person name="Ballhausen B."/>
            <person name="Berger M."/>
            <person name="Brinkhoff T."/>
            <person name="Buchholz I."/>
            <person name="Bunk B."/>
            <person name="Cypionka H."/>
            <person name="Daniel R."/>
            <person name="Drepper T."/>
            <person name="Gerdts G."/>
            <person name="Hahnke S."/>
            <person name="Han C."/>
            <person name="Jahn D."/>
            <person name="Kalhoefer D."/>
            <person name="Kiss H."/>
            <person name="Klenk H.P."/>
            <person name="Kyrpides N."/>
            <person name="Liebl W."/>
            <person name="Liesegang H."/>
            <person name="Meincke L."/>
            <person name="Pati A."/>
            <person name="Petersen J."/>
            <person name="Piekarski T."/>
            <person name="Pommerenke C."/>
            <person name="Pradella S."/>
            <person name="Pukall R."/>
            <person name="Rabus R."/>
            <person name="Stackebrandt E."/>
            <person name="Thole S."/>
            <person name="Thompson L."/>
            <person name="Tielen P."/>
            <person name="Tomasch J."/>
            <person name="von Jan M."/>
            <person name="Wanphrut N."/>
            <person name="Wichels A."/>
            <person name="Zech H."/>
            <person name="Simon M."/>
        </authorList>
    </citation>
    <scope>NUCLEOTIDE SEQUENCE [LARGE SCALE GENOMIC DNA]</scope>
    <source>
        <strain evidence="6">DSM 16493 / NCIMB 14021 / DFL 12</strain>
        <plasmid evidence="6">Plasmid pDSHI05</plasmid>
    </source>
</reference>
<proteinExistence type="predicted"/>
<dbReference type="Gene3D" id="1.20.120.530">
    <property type="entry name" value="GntR ligand-binding domain-like"/>
    <property type="match status" value="1"/>
</dbReference>
<evidence type="ECO:0000313" key="5">
    <source>
        <dbReference type="EMBL" id="ABV95895.1"/>
    </source>
</evidence>
<name>A8LUH8_DINSH</name>
<dbReference type="SUPFAM" id="SSF46785">
    <property type="entry name" value="Winged helix' DNA-binding domain"/>
    <property type="match status" value="1"/>
</dbReference>
<dbReference type="KEGG" id="dsh:Dshi_4185"/>
<dbReference type="AlphaFoldDB" id="A8LUH8"/>
<dbReference type="SUPFAM" id="SSF48008">
    <property type="entry name" value="GntR ligand-binding domain-like"/>
    <property type="match status" value="1"/>
</dbReference>
<dbReference type="Pfam" id="PF07729">
    <property type="entry name" value="FCD"/>
    <property type="match status" value="1"/>
</dbReference>
<keyword evidence="3" id="KW-0804">Transcription</keyword>
<evidence type="ECO:0000256" key="3">
    <source>
        <dbReference type="ARBA" id="ARBA00023163"/>
    </source>
</evidence>
<dbReference type="SMART" id="SM00895">
    <property type="entry name" value="FCD"/>
    <property type="match status" value="1"/>
</dbReference>
<dbReference type="InterPro" id="IPR036388">
    <property type="entry name" value="WH-like_DNA-bd_sf"/>
</dbReference>
<dbReference type="InterPro" id="IPR011711">
    <property type="entry name" value="GntR_C"/>
</dbReference>
<dbReference type="PANTHER" id="PTHR43537:SF5">
    <property type="entry name" value="UXU OPERON TRANSCRIPTIONAL REGULATOR"/>
    <property type="match status" value="1"/>
</dbReference>
<keyword evidence="2" id="KW-0238">DNA-binding</keyword>
<sequence>MLTRTDQPERDECAERLRALIAEGGYAPGDRIPPERQLIEMMGITRAGLRRALDFLERDGVIWRHVGKGTFVSYGATDAVTEDAFAGIGNQLSPYRMMRARICVEPAIAREAAVYASREQVARIDAAAKRARAAASWSEYERQDDQFHRAVAEAADNALLLALFDSLNRVRREVAWGAVTRSNARPPRDHSSFAEHDAICAALAAHDADAAFQAMRAHLQSVSSRLFEGI</sequence>
<evidence type="ECO:0000256" key="2">
    <source>
        <dbReference type="ARBA" id="ARBA00023125"/>
    </source>
</evidence>
<dbReference type="PANTHER" id="PTHR43537">
    <property type="entry name" value="TRANSCRIPTIONAL REGULATOR, GNTR FAMILY"/>
    <property type="match status" value="1"/>
</dbReference>
<keyword evidence="1" id="KW-0805">Transcription regulation</keyword>
<evidence type="ECO:0000256" key="1">
    <source>
        <dbReference type="ARBA" id="ARBA00023015"/>
    </source>
</evidence>
<feature type="domain" description="HTH gntR-type" evidence="4">
    <location>
        <begin position="7"/>
        <end position="75"/>
    </location>
</feature>
<dbReference type="InterPro" id="IPR036390">
    <property type="entry name" value="WH_DNA-bd_sf"/>
</dbReference>
<dbReference type="GO" id="GO:0003700">
    <property type="term" value="F:DNA-binding transcription factor activity"/>
    <property type="evidence" value="ECO:0007669"/>
    <property type="project" value="InterPro"/>
</dbReference>